<dbReference type="Pfam" id="PF00072">
    <property type="entry name" value="Response_reg"/>
    <property type="match status" value="1"/>
</dbReference>
<evidence type="ECO:0000313" key="9">
    <source>
        <dbReference type="Proteomes" id="UP000076023"/>
    </source>
</evidence>
<dbReference type="InterPro" id="IPR039420">
    <property type="entry name" value="WalR-like"/>
</dbReference>
<dbReference type="PANTHER" id="PTHR43214:SF41">
    <property type="entry name" value="NITRATE_NITRITE RESPONSE REGULATOR PROTEIN NARP"/>
    <property type="match status" value="1"/>
</dbReference>
<comment type="caution">
    <text evidence="8">The sequence shown here is derived from an EMBL/GenBank/DDBJ whole genome shotgun (WGS) entry which is preliminary data.</text>
</comment>
<evidence type="ECO:0000259" key="7">
    <source>
        <dbReference type="PROSITE" id="PS50110"/>
    </source>
</evidence>
<dbReference type="InParanoid" id="A0A146G6I9"/>
<dbReference type="InterPro" id="IPR011006">
    <property type="entry name" value="CheY-like_superfamily"/>
</dbReference>
<evidence type="ECO:0000256" key="1">
    <source>
        <dbReference type="ARBA" id="ARBA00022553"/>
    </source>
</evidence>
<feature type="modified residue" description="4-aspartylphosphate" evidence="5">
    <location>
        <position position="61"/>
    </location>
</feature>
<evidence type="ECO:0000313" key="8">
    <source>
        <dbReference type="EMBL" id="GAT33355.1"/>
    </source>
</evidence>
<dbReference type="SUPFAM" id="SSF46894">
    <property type="entry name" value="C-terminal effector domain of the bipartite response regulators"/>
    <property type="match status" value="1"/>
</dbReference>
<dbReference type="SUPFAM" id="SSF52172">
    <property type="entry name" value="CheY-like"/>
    <property type="match status" value="1"/>
</dbReference>
<dbReference type="Pfam" id="PF00196">
    <property type="entry name" value="GerE"/>
    <property type="match status" value="1"/>
</dbReference>
<dbReference type="SMART" id="SM00421">
    <property type="entry name" value="HTH_LUXR"/>
    <property type="match status" value="1"/>
</dbReference>
<accession>A0A146G6I9</accession>
<dbReference type="STRING" id="690879.TSACC_21770"/>
<evidence type="ECO:0000259" key="6">
    <source>
        <dbReference type="PROSITE" id="PS50043"/>
    </source>
</evidence>
<dbReference type="InterPro" id="IPR016032">
    <property type="entry name" value="Sig_transdc_resp-reg_C-effctor"/>
</dbReference>
<gene>
    <name evidence="8" type="ORF">TSACC_21770</name>
</gene>
<dbReference type="EMBL" id="BDCO01000002">
    <property type="protein sequence ID" value="GAT33355.1"/>
    <property type="molecule type" value="Genomic_DNA"/>
</dbReference>
<dbReference type="GO" id="GO:0006355">
    <property type="term" value="P:regulation of DNA-templated transcription"/>
    <property type="evidence" value="ECO:0007669"/>
    <property type="project" value="InterPro"/>
</dbReference>
<dbReference type="CDD" id="cd17535">
    <property type="entry name" value="REC_NarL-like"/>
    <property type="match status" value="1"/>
</dbReference>
<dbReference type="RefSeq" id="WP_075080657.1">
    <property type="nucleotide sequence ID" value="NZ_BDCO01000002.1"/>
</dbReference>
<dbReference type="PROSITE" id="PS50043">
    <property type="entry name" value="HTH_LUXR_2"/>
    <property type="match status" value="1"/>
</dbReference>
<dbReference type="PROSITE" id="PS50110">
    <property type="entry name" value="RESPONSE_REGULATORY"/>
    <property type="match status" value="1"/>
</dbReference>
<keyword evidence="9" id="KW-1185">Reference proteome</keyword>
<dbReference type="InterPro" id="IPR000792">
    <property type="entry name" value="Tscrpt_reg_LuxR_C"/>
</dbReference>
<sequence length="237" mass="26499">MSAEIRTRYGVLVVDDHPLFRKGIISIIDESEHFEVIGDAGDGKDGLTHMRQKNPDLIILDISMPGHNGVELLKMMKAERPHTPILVLTVHDEVIYAVRALKAGARGYILKGESGDEILTGMSAIMRGELFLSHQIKHRIIFQAIEALDAGQDFLLQKLTRREREVFDLLGDGLNSADIADWLKLSTKTVDTHRLHIREKLLCKNAAEVAEFAAQWKLYSEQEVTPDTKNSTPALAP</sequence>
<evidence type="ECO:0000256" key="2">
    <source>
        <dbReference type="ARBA" id="ARBA00023015"/>
    </source>
</evidence>
<dbReference type="InterPro" id="IPR058245">
    <property type="entry name" value="NreC/VraR/RcsB-like_REC"/>
</dbReference>
<dbReference type="CDD" id="cd06170">
    <property type="entry name" value="LuxR_C_like"/>
    <property type="match status" value="1"/>
</dbReference>
<dbReference type="Proteomes" id="UP000076023">
    <property type="component" value="Unassembled WGS sequence"/>
</dbReference>
<organism evidence="8 9">
    <name type="scientific">Terrimicrobium sacchariphilum</name>
    <dbReference type="NCBI Taxonomy" id="690879"/>
    <lineage>
        <taxon>Bacteria</taxon>
        <taxon>Pseudomonadati</taxon>
        <taxon>Verrucomicrobiota</taxon>
        <taxon>Terrimicrobiia</taxon>
        <taxon>Terrimicrobiales</taxon>
        <taxon>Terrimicrobiaceae</taxon>
        <taxon>Terrimicrobium</taxon>
    </lineage>
</organism>
<dbReference type="SMART" id="SM00448">
    <property type="entry name" value="REC"/>
    <property type="match status" value="1"/>
</dbReference>
<dbReference type="PANTHER" id="PTHR43214">
    <property type="entry name" value="TWO-COMPONENT RESPONSE REGULATOR"/>
    <property type="match status" value="1"/>
</dbReference>
<dbReference type="GO" id="GO:0003677">
    <property type="term" value="F:DNA binding"/>
    <property type="evidence" value="ECO:0007669"/>
    <property type="project" value="UniProtKB-KW"/>
</dbReference>
<keyword evidence="1 5" id="KW-0597">Phosphoprotein</keyword>
<dbReference type="InterPro" id="IPR001789">
    <property type="entry name" value="Sig_transdc_resp-reg_receiver"/>
</dbReference>
<evidence type="ECO:0000256" key="4">
    <source>
        <dbReference type="ARBA" id="ARBA00023163"/>
    </source>
</evidence>
<proteinExistence type="predicted"/>
<reference evidence="9" key="1">
    <citation type="journal article" date="2017" name="Genome Announc.">
        <title>Draft Genome Sequence of Terrimicrobium sacchariphilum NM-5T, a Facultative Anaerobic Soil Bacterium of the Class Spartobacteria.</title>
        <authorList>
            <person name="Qiu Y.L."/>
            <person name="Tourlousse D.M."/>
            <person name="Matsuura N."/>
            <person name="Ohashi A."/>
            <person name="Sekiguchi Y."/>
        </authorList>
    </citation>
    <scope>NUCLEOTIDE SEQUENCE [LARGE SCALE GENOMIC DNA]</scope>
    <source>
        <strain evidence="9">NM-5</strain>
    </source>
</reference>
<dbReference type="AlphaFoldDB" id="A0A146G6I9"/>
<keyword evidence="2" id="KW-0805">Transcription regulation</keyword>
<dbReference type="Gene3D" id="3.40.50.2300">
    <property type="match status" value="1"/>
</dbReference>
<dbReference type="PRINTS" id="PR00038">
    <property type="entry name" value="HTHLUXR"/>
</dbReference>
<dbReference type="GO" id="GO:0000160">
    <property type="term" value="P:phosphorelay signal transduction system"/>
    <property type="evidence" value="ECO:0007669"/>
    <property type="project" value="InterPro"/>
</dbReference>
<feature type="domain" description="HTH luxR-type" evidence="6">
    <location>
        <begin position="152"/>
        <end position="217"/>
    </location>
</feature>
<keyword evidence="3 8" id="KW-0238">DNA-binding</keyword>
<feature type="domain" description="Response regulatory" evidence="7">
    <location>
        <begin position="10"/>
        <end position="126"/>
    </location>
</feature>
<name>A0A146G6I9_TERSA</name>
<protein>
    <submittedName>
        <fullName evidence="8">DNA-binding response regulator, NarL/FixJ family</fullName>
    </submittedName>
</protein>
<dbReference type="PROSITE" id="PS00622">
    <property type="entry name" value="HTH_LUXR_1"/>
    <property type="match status" value="1"/>
</dbReference>
<evidence type="ECO:0000256" key="5">
    <source>
        <dbReference type="PROSITE-ProRule" id="PRU00169"/>
    </source>
</evidence>
<evidence type="ECO:0000256" key="3">
    <source>
        <dbReference type="ARBA" id="ARBA00023125"/>
    </source>
</evidence>
<keyword evidence="4" id="KW-0804">Transcription</keyword>